<protein>
    <recommendedName>
        <fullName evidence="3">F-box domain-containing protein</fullName>
    </recommendedName>
</protein>
<accession>A0A9P5NLW6</accession>
<sequence length="71" mass="8377">MVDHTQPSRTFEDDIKAPLVLGAICRGWREIAWSIPDLWTYIDVWLDSRHCHFRLVHSLRRTSTINSFTHA</sequence>
<reference evidence="1" key="1">
    <citation type="submission" date="2020-11" db="EMBL/GenBank/DDBJ databases">
        <authorList>
            <consortium name="DOE Joint Genome Institute"/>
            <person name="Ahrendt S."/>
            <person name="Riley R."/>
            <person name="Andreopoulos W."/>
            <person name="LaButti K."/>
            <person name="Pangilinan J."/>
            <person name="Ruiz-duenas F.J."/>
            <person name="Barrasa J.M."/>
            <person name="Sanchez-Garcia M."/>
            <person name="Camarero S."/>
            <person name="Miyauchi S."/>
            <person name="Serrano A."/>
            <person name="Linde D."/>
            <person name="Babiker R."/>
            <person name="Drula E."/>
            <person name="Ayuso-Fernandez I."/>
            <person name="Pacheco R."/>
            <person name="Padilla G."/>
            <person name="Ferreira P."/>
            <person name="Barriuso J."/>
            <person name="Kellner H."/>
            <person name="Castanera R."/>
            <person name="Alfaro M."/>
            <person name="Ramirez L."/>
            <person name="Pisabarro A.G."/>
            <person name="Kuo A."/>
            <person name="Tritt A."/>
            <person name="Lipzen A."/>
            <person name="He G."/>
            <person name="Yan M."/>
            <person name="Ng V."/>
            <person name="Cullen D."/>
            <person name="Martin F."/>
            <person name="Rosso M.-N."/>
            <person name="Henrissat B."/>
            <person name="Hibbett D."/>
            <person name="Martinez A.T."/>
            <person name="Grigoriev I.V."/>
        </authorList>
    </citation>
    <scope>NUCLEOTIDE SEQUENCE</scope>
    <source>
        <strain evidence="1">AH 44721</strain>
    </source>
</reference>
<name>A0A9P5NLW6_GYMJU</name>
<comment type="caution">
    <text evidence="1">The sequence shown here is derived from an EMBL/GenBank/DDBJ whole genome shotgun (WGS) entry which is preliminary data.</text>
</comment>
<evidence type="ECO:0008006" key="3">
    <source>
        <dbReference type="Google" id="ProtNLM"/>
    </source>
</evidence>
<organism evidence="1 2">
    <name type="scientific">Gymnopilus junonius</name>
    <name type="common">Spectacular rustgill mushroom</name>
    <name type="synonym">Gymnopilus spectabilis subsp. junonius</name>
    <dbReference type="NCBI Taxonomy" id="109634"/>
    <lineage>
        <taxon>Eukaryota</taxon>
        <taxon>Fungi</taxon>
        <taxon>Dikarya</taxon>
        <taxon>Basidiomycota</taxon>
        <taxon>Agaricomycotina</taxon>
        <taxon>Agaricomycetes</taxon>
        <taxon>Agaricomycetidae</taxon>
        <taxon>Agaricales</taxon>
        <taxon>Agaricineae</taxon>
        <taxon>Hymenogastraceae</taxon>
        <taxon>Gymnopilus</taxon>
    </lineage>
</organism>
<proteinExistence type="predicted"/>
<dbReference type="OrthoDB" id="3069303at2759"/>
<evidence type="ECO:0000313" key="1">
    <source>
        <dbReference type="EMBL" id="KAF8891615.1"/>
    </source>
</evidence>
<dbReference type="Proteomes" id="UP000724874">
    <property type="component" value="Unassembled WGS sequence"/>
</dbReference>
<gene>
    <name evidence="1" type="ORF">CPB84DRAFT_1784101</name>
</gene>
<dbReference type="EMBL" id="JADNYJ010000071">
    <property type="protein sequence ID" value="KAF8891615.1"/>
    <property type="molecule type" value="Genomic_DNA"/>
</dbReference>
<keyword evidence="2" id="KW-1185">Reference proteome</keyword>
<dbReference type="AlphaFoldDB" id="A0A9P5NLW6"/>
<evidence type="ECO:0000313" key="2">
    <source>
        <dbReference type="Proteomes" id="UP000724874"/>
    </source>
</evidence>